<accession>A0A6J5M6B9</accession>
<sequence length="59" mass="6901">MAAKFIILTLSSTGGQVLVNRKEIEHAYFREVGHTRLFLKRKSMFDVVETPHEIWEALR</sequence>
<protein>
    <submittedName>
        <fullName evidence="1">Uncharacterized protein</fullName>
    </submittedName>
</protein>
<evidence type="ECO:0000313" key="1">
    <source>
        <dbReference type="EMBL" id="CAB4139379.1"/>
    </source>
</evidence>
<organism evidence="1">
    <name type="scientific">uncultured Caudovirales phage</name>
    <dbReference type="NCBI Taxonomy" id="2100421"/>
    <lineage>
        <taxon>Viruses</taxon>
        <taxon>Duplodnaviria</taxon>
        <taxon>Heunggongvirae</taxon>
        <taxon>Uroviricota</taxon>
        <taxon>Caudoviricetes</taxon>
        <taxon>Peduoviridae</taxon>
        <taxon>Maltschvirus</taxon>
        <taxon>Maltschvirus maltsch</taxon>
    </lineage>
</organism>
<dbReference type="EMBL" id="LR796356">
    <property type="protein sequence ID" value="CAB4139379.1"/>
    <property type="molecule type" value="Genomic_DNA"/>
</dbReference>
<gene>
    <name evidence="1" type="ORF">UFOVP347_19</name>
</gene>
<reference evidence="1" key="1">
    <citation type="submission" date="2020-04" db="EMBL/GenBank/DDBJ databases">
        <authorList>
            <person name="Chiriac C."/>
            <person name="Salcher M."/>
            <person name="Ghai R."/>
            <person name="Kavagutti S V."/>
        </authorList>
    </citation>
    <scope>NUCLEOTIDE SEQUENCE</scope>
</reference>
<name>A0A6J5M6B9_9CAUD</name>
<proteinExistence type="predicted"/>